<feature type="non-terminal residue" evidence="2">
    <location>
        <position position="1420"/>
    </location>
</feature>
<sequence>MGGTPPSSIMDSSSLTFDYNYGTGNPEVYYQKWNEDFTSSQSYMTQSYEPDSRAGSYTMDSGGLNMQNTFPVQSNLEDWAEANWPLNSNPSYTNSSFTDNGNTGTLSSTLKTGSSSSVPSTFSNGPATSGDLSIADDGSFSTFISGDPSYYNGQEQLWNADFATEQSYMAHTSDPDMSGKYYNVGGNVNMDNQNFPTGFIRDELDDYPSWNLNYDSQVTSTDFGQDYFESSVLSQSDTYVPVQAQTPSGDFDMLWGTSDFAGDLSLADSVSYTTFDSSIPAPTNHYPAPYSFENLADYTSGTNIDFVDYNSYPVAQIIPGIDGHNKVLELTSNTNWNTVYDDFDDQASGTMEWWVRTPQSYYSSRLILYGNNGATQALWVYFLDTGYIGTRDGGSNVNLVTYTPNTWIHMRVDFYSFPDMYFIYVNEVEYGPFAYINSVSAIDRAYFDCGGGSNIRYLDAIAYSWTPGYTVGDNLYTTTGHFPGTYSFENDAHGASGTAISMIDEFTGNPGAYLDVVINDVQTDHKKVLRVVDSQGGGKTTGTHNFDNPQTSGTIEFWLKMSGSYGATGSTDRFSELYFRASNNQVAFGIQLKMLEGGYVSGDRADLSYWDGSEWIEYADGEDEVWYRNRIDFDCEDDKYSIFTYNPDGTLLGSATGIDFENDLVTLDEIYFTSIVSHYRGIACYDAFGFTWEGYNIGDNRFDDAPGIMTFEIDAQLDSANRNITSVSLEYSYQNVDNNQVSLRIYNYAQQNWDTEIDSFIYSSFNPQTYAIFNDYYDQNYNLKFRFEGLPSSSSYEFYLDQFKINYNYFPSSGNIYADISKTISSTFLNQYDDPGFPNYQKLYNITVSFDYIFTTYPSYSQKSAKVFINSVEFALSTNGLLRTFSETFEFDSASLGGFPVKIEILNGFMNIDYIDFDITFKCIEDPSSNIFLQQTFTVNYPEVASPIPQFVQDNGAFFIDTDIEFHTVSDGKTYINKYGSTHKLQIIFNIYANGAWRNNAYIYNISSSITTRTTFDVAQWMTNKNYDSFEDFSVEYVMIGDSTDLIVNDLRLSTYQTLGAPVLDVETTINVASVTGDDTIETLQLLYAYKTDNGQPIEVQIWNYNLAGGAGDWEYFDSTYSEFLPAHSEDIDLVDNIDINFNVKFRFLGTGIDIAQTFNFYIDQFRVDATWTRTQTQSDTYVPVQAQTPSGDFDMLEGTSDFAGDLSLANGVSYTTFDSSIPAPTNHYPATYSFENLADYTSGTDIDFVDYNGYPFAQIIPGLDGHNKVLELTSNTNWNDIYNDFPDKVGGTIEWWVRTPQSYYSSRLILYGNNGATEALRVYFHDNGYIITKDGGSNVNVVTYTPNTWIHMRVSFSSFLDLYFIRVKKPNENEVEYGPYSYVNPVAVDRAYFDSGGGSNIRYLDAIAYSWTPGYTIGD</sequence>
<reference evidence="2" key="1">
    <citation type="journal article" date="2015" name="Nature">
        <title>Complex archaea that bridge the gap between prokaryotes and eukaryotes.</title>
        <authorList>
            <person name="Spang A."/>
            <person name="Saw J.H."/>
            <person name="Jorgensen S.L."/>
            <person name="Zaremba-Niedzwiedzka K."/>
            <person name="Martijn J."/>
            <person name="Lind A.E."/>
            <person name="van Eijk R."/>
            <person name="Schleper C."/>
            <person name="Guy L."/>
            <person name="Ettema T.J."/>
        </authorList>
    </citation>
    <scope>NUCLEOTIDE SEQUENCE</scope>
</reference>
<evidence type="ECO:0000313" key="2">
    <source>
        <dbReference type="EMBL" id="KKN53509.1"/>
    </source>
</evidence>
<accession>A0A0F9RF39</accession>
<dbReference type="EMBL" id="LAZR01000968">
    <property type="protein sequence ID" value="KKN53509.1"/>
    <property type="molecule type" value="Genomic_DNA"/>
</dbReference>
<feature type="compositionally biased region" description="Polar residues" evidence="1">
    <location>
        <begin position="91"/>
        <end position="100"/>
    </location>
</feature>
<dbReference type="InterPro" id="IPR013320">
    <property type="entry name" value="ConA-like_dom_sf"/>
</dbReference>
<feature type="compositionally biased region" description="Low complexity" evidence="1">
    <location>
        <begin position="101"/>
        <end position="126"/>
    </location>
</feature>
<comment type="caution">
    <text evidence="2">The sequence shown here is derived from an EMBL/GenBank/DDBJ whole genome shotgun (WGS) entry which is preliminary data.</text>
</comment>
<organism evidence="2">
    <name type="scientific">marine sediment metagenome</name>
    <dbReference type="NCBI Taxonomy" id="412755"/>
    <lineage>
        <taxon>unclassified sequences</taxon>
        <taxon>metagenomes</taxon>
        <taxon>ecological metagenomes</taxon>
    </lineage>
</organism>
<protein>
    <submittedName>
        <fullName evidence="2">Uncharacterized protein</fullName>
    </submittedName>
</protein>
<gene>
    <name evidence="2" type="ORF">LCGC14_0601700</name>
</gene>
<proteinExistence type="predicted"/>
<dbReference type="SUPFAM" id="SSF49899">
    <property type="entry name" value="Concanavalin A-like lectins/glucanases"/>
    <property type="match status" value="1"/>
</dbReference>
<name>A0A0F9RF39_9ZZZZ</name>
<evidence type="ECO:0000256" key="1">
    <source>
        <dbReference type="SAM" id="MobiDB-lite"/>
    </source>
</evidence>
<feature type="region of interest" description="Disordered" evidence="1">
    <location>
        <begin position="91"/>
        <end position="130"/>
    </location>
</feature>